<name>A0A8S9Z4Z4_9TREM</name>
<evidence type="ECO:0000313" key="2">
    <source>
        <dbReference type="EMBL" id="KAF7262545.1"/>
    </source>
</evidence>
<proteinExistence type="predicted"/>
<reference evidence="2" key="1">
    <citation type="submission" date="2019-07" db="EMBL/GenBank/DDBJ databases">
        <title>Annotation for the trematode Paragonimus miyazaki's.</title>
        <authorList>
            <person name="Choi Y.-J."/>
        </authorList>
    </citation>
    <scope>NUCLEOTIDE SEQUENCE</scope>
    <source>
        <strain evidence="2">Japan</strain>
    </source>
</reference>
<comment type="caution">
    <text evidence="2">The sequence shown here is derived from an EMBL/GenBank/DDBJ whole genome shotgun (WGS) entry which is preliminary data.</text>
</comment>
<accession>A0A8S9Z4Z4</accession>
<sequence>MSKSNNLLFIIISLLVTVVAVIAGVRLQNVSSHPNLKENMTKAVENISIMSRSKVPFYKLISYFVTQTLQHDPKVHDVSMTTLAYYTHIYHAWLDVEPQFTVVATDSTGNELVGANMVLELTKLARMYAPGNITRVLDFVIPCYNSVKPKVHSNVPGYISTLQAFASENVYRSLIKLTTEQFLKLAPQKSYHLLWANSTTSDQFLKNLNYKRIVCGDDSAGLCNWTRFDKAMVWARNLCVYRIIKA</sequence>
<dbReference type="AlphaFoldDB" id="A0A8S9Z4Z4"/>
<keyword evidence="3" id="KW-1185">Reference proteome</keyword>
<dbReference type="EMBL" id="JTDE01000037">
    <property type="protein sequence ID" value="KAF7262545.1"/>
    <property type="molecule type" value="Genomic_DNA"/>
</dbReference>
<keyword evidence="1" id="KW-0732">Signal</keyword>
<dbReference type="Proteomes" id="UP000822476">
    <property type="component" value="Unassembled WGS sequence"/>
</dbReference>
<dbReference type="OrthoDB" id="6247845at2759"/>
<evidence type="ECO:0000256" key="1">
    <source>
        <dbReference type="SAM" id="SignalP"/>
    </source>
</evidence>
<gene>
    <name evidence="2" type="ORF">EG68_00160</name>
</gene>
<evidence type="ECO:0000313" key="3">
    <source>
        <dbReference type="Proteomes" id="UP000822476"/>
    </source>
</evidence>
<organism evidence="2 3">
    <name type="scientific">Paragonimus skrjabini miyazakii</name>
    <dbReference type="NCBI Taxonomy" id="59628"/>
    <lineage>
        <taxon>Eukaryota</taxon>
        <taxon>Metazoa</taxon>
        <taxon>Spiralia</taxon>
        <taxon>Lophotrochozoa</taxon>
        <taxon>Platyhelminthes</taxon>
        <taxon>Trematoda</taxon>
        <taxon>Digenea</taxon>
        <taxon>Plagiorchiida</taxon>
        <taxon>Troglotremata</taxon>
        <taxon>Troglotrematidae</taxon>
        <taxon>Paragonimus</taxon>
    </lineage>
</organism>
<feature type="signal peptide" evidence="1">
    <location>
        <begin position="1"/>
        <end position="23"/>
    </location>
</feature>
<feature type="chain" id="PRO_5035747290" evidence="1">
    <location>
        <begin position="24"/>
        <end position="246"/>
    </location>
</feature>
<protein>
    <submittedName>
        <fullName evidence="2">Uncharacterized protein</fullName>
    </submittedName>
</protein>